<dbReference type="InterPro" id="IPR011006">
    <property type="entry name" value="CheY-like_superfamily"/>
</dbReference>
<evidence type="ECO:0000256" key="5">
    <source>
        <dbReference type="ARBA" id="ARBA00022553"/>
    </source>
</evidence>
<organism evidence="16 17">
    <name type="scientific">Niabella soli DSM 19437</name>
    <dbReference type="NCBI Taxonomy" id="929713"/>
    <lineage>
        <taxon>Bacteria</taxon>
        <taxon>Pseudomonadati</taxon>
        <taxon>Bacteroidota</taxon>
        <taxon>Chitinophagia</taxon>
        <taxon>Chitinophagales</taxon>
        <taxon>Chitinophagaceae</taxon>
        <taxon>Niabella</taxon>
    </lineage>
</organism>
<dbReference type="InterPro" id="IPR005467">
    <property type="entry name" value="His_kinase_dom"/>
</dbReference>
<dbReference type="GO" id="GO:0005886">
    <property type="term" value="C:plasma membrane"/>
    <property type="evidence" value="ECO:0007669"/>
    <property type="project" value="UniProtKB-SubCell"/>
</dbReference>
<evidence type="ECO:0000256" key="1">
    <source>
        <dbReference type="ARBA" id="ARBA00000085"/>
    </source>
</evidence>
<evidence type="ECO:0000256" key="2">
    <source>
        <dbReference type="ARBA" id="ARBA00004651"/>
    </source>
</evidence>
<evidence type="ECO:0000256" key="6">
    <source>
        <dbReference type="ARBA" id="ARBA00022692"/>
    </source>
</evidence>
<feature type="modified residue" description="4-aspartylphosphate" evidence="12">
    <location>
        <position position="531"/>
    </location>
</feature>
<evidence type="ECO:0000259" key="15">
    <source>
        <dbReference type="PROSITE" id="PS50110"/>
    </source>
</evidence>
<evidence type="ECO:0000256" key="13">
    <source>
        <dbReference type="SAM" id="Phobius"/>
    </source>
</evidence>
<dbReference type="CDD" id="cd16922">
    <property type="entry name" value="HATPase_EvgS-ArcB-TorS-like"/>
    <property type="match status" value="1"/>
</dbReference>
<keyword evidence="5 12" id="KW-0597">Phosphoprotein</keyword>
<gene>
    <name evidence="16" type="ORF">NIASO_14250</name>
</gene>
<dbReference type="Pfam" id="PF02518">
    <property type="entry name" value="HATPase_c"/>
    <property type="match status" value="1"/>
</dbReference>
<dbReference type="CDD" id="cd17546">
    <property type="entry name" value="REC_hyHK_CKI1_RcsC-like"/>
    <property type="match status" value="1"/>
</dbReference>
<dbReference type="SMART" id="SM00388">
    <property type="entry name" value="HisKA"/>
    <property type="match status" value="1"/>
</dbReference>
<dbReference type="SUPFAM" id="SSF47226">
    <property type="entry name" value="Histidine-containing phosphotransfer domain, HPT domain"/>
    <property type="match status" value="1"/>
</dbReference>
<dbReference type="InterPro" id="IPR036641">
    <property type="entry name" value="HPT_dom_sf"/>
</dbReference>
<sequence length="717" mass="79845">MQKRYSYFLLIFFAFVLVVSIVFAQKLTDRATDALQNGNIEAVETFKTNDAVQQLVNLSFTLQSRLLRISKADKDSLNVLEDSLTVLGYNANVLNDVVSKKGQVPDMDRLMGAVNKQLDLSYAVLAASQKKDEGLLAKNIEALKKYKPGEAVYQYGVQVEEFLQQHLQQTLLTNTKHSDKLSVYNRILAIAVVIVVLIFTTIIVIRQWQQRVLIKELSIAREVAVKSKNAKDEFLANMSHELRTPLNSLIGFGNLLADTPLNKEQKEYTNTIVSNGYNLLHLVNDVLDFSSIEAGKLSIKNVPFNLQELFNDLEHMFAAIVGEKGLFYQWTIDAQVPGSLKGDPQRLKQVLVNLINNAIKFTAHGGVAIQVGLLPCEKTGSHRLLFTVKDSGEGIPEEKLHLIFDRFEQLEHSTIRQHGGTGLGLSIVKSIVERMGGAVAVQSIVGQGSEFTFTAIFEEVAAAAKNTAKEAAAVTADFSGFTVLVVEDNRANRQLIKLLLRKHKLDIDLAENGREALEKVKERSYDLIIMDIQMPQMDGYSAITAMRQELQLHTPAIAMTAYVMENEIRRCFASGFNDYISKPVQEKELVAMITKYLYPPLENNLAGTAAGNSGIDFLKELTNGDESIMQELLAEIKTQWSADKLELKAAIKTGNREEAGRILHRAKSTFSVFGPGNSVLVLLNTDIASVNDRDIIKECDRVIKGIDKEMSFIFEKN</sequence>
<evidence type="ECO:0000256" key="7">
    <source>
        <dbReference type="ARBA" id="ARBA00022741"/>
    </source>
</evidence>
<keyword evidence="7" id="KW-0547">Nucleotide-binding</keyword>
<dbReference type="InterPro" id="IPR001789">
    <property type="entry name" value="Sig_transdc_resp-reg_receiver"/>
</dbReference>
<evidence type="ECO:0000256" key="3">
    <source>
        <dbReference type="ARBA" id="ARBA00012438"/>
    </source>
</evidence>
<dbReference type="InterPro" id="IPR036097">
    <property type="entry name" value="HisK_dim/P_sf"/>
</dbReference>
<dbReference type="Gene3D" id="3.30.565.10">
    <property type="entry name" value="Histidine kinase-like ATPase, C-terminal domain"/>
    <property type="match status" value="1"/>
</dbReference>
<dbReference type="GO" id="GO:0005524">
    <property type="term" value="F:ATP binding"/>
    <property type="evidence" value="ECO:0007669"/>
    <property type="project" value="UniProtKB-KW"/>
</dbReference>
<dbReference type="InterPro" id="IPR003594">
    <property type="entry name" value="HATPase_dom"/>
</dbReference>
<dbReference type="OrthoDB" id="9809670at2"/>
<keyword evidence="10" id="KW-0902">Two-component regulatory system</keyword>
<comment type="subcellular location">
    <subcellularLocation>
        <location evidence="2">Cell membrane</location>
        <topology evidence="2">Multi-pass membrane protein</topology>
    </subcellularLocation>
</comment>
<dbReference type="Gene3D" id="3.40.50.2300">
    <property type="match status" value="1"/>
</dbReference>
<evidence type="ECO:0000259" key="14">
    <source>
        <dbReference type="PROSITE" id="PS50109"/>
    </source>
</evidence>
<dbReference type="eggNOG" id="COG0642">
    <property type="taxonomic scope" value="Bacteria"/>
</dbReference>
<accession>W0F2F9</accession>
<evidence type="ECO:0000313" key="16">
    <source>
        <dbReference type="EMBL" id="AHF16003.1"/>
    </source>
</evidence>
<dbReference type="HOGENOM" id="CLU_000445_114_66_10"/>
<dbReference type="InterPro" id="IPR003661">
    <property type="entry name" value="HisK_dim/P_dom"/>
</dbReference>
<dbReference type="FunFam" id="3.30.565.10:FF:000010">
    <property type="entry name" value="Sensor histidine kinase RcsC"/>
    <property type="match status" value="1"/>
</dbReference>
<dbReference type="SMART" id="SM00448">
    <property type="entry name" value="REC"/>
    <property type="match status" value="1"/>
</dbReference>
<feature type="transmembrane region" description="Helical" evidence="13">
    <location>
        <begin position="183"/>
        <end position="205"/>
    </location>
</feature>
<dbReference type="EC" id="2.7.13.3" evidence="3"/>
<evidence type="ECO:0000256" key="9">
    <source>
        <dbReference type="ARBA" id="ARBA00022989"/>
    </source>
</evidence>
<keyword evidence="17" id="KW-1185">Reference proteome</keyword>
<dbReference type="Pfam" id="PF00512">
    <property type="entry name" value="HisKA"/>
    <property type="match status" value="1"/>
</dbReference>
<dbReference type="GO" id="GO:0000155">
    <property type="term" value="F:phosphorelay sensor kinase activity"/>
    <property type="evidence" value="ECO:0007669"/>
    <property type="project" value="InterPro"/>
</dbReference>
<dbReference type="CDD" id="cd00082">
    <property type="entry name" value="HisKA"/>
    <property type="match status" value="1"/>
</dbReference>
<feature type="domain" description="Response regulatory" evidence="15">
    <location>
        <begin position="482"/>
        <end position="597"/>
    </location>
</feature>
<dbReference type="InterPro" id="IPR036890">
    <property type="entry name" value="HATPase_C_sf"/>
</dbReference>
<dbReference type="SUPFAM" id="SSF55874">
    <property type="entry name" value="ATPase domain of HSP90 chaperone/DNA topoisomerase II/histidine kinase"/>
    <property type="match status" value="1"/>
</dbReference>
<dbReference type="SUPFAM" id="SSF47384">
    <property type="entry name" value="Homodimeric domain of signal transducing histidine kinase"/>
    <property type="match status" value="1"/>
</dbReference>
<evidence type="ECO:0000256" key="10">
    <source>
        <dbReference type="ARBA" id="ARBA00023012"/>
    </source>
</evidence>
<dbReference type="SUPFAM" id="SSF52172">
    <property type="entry name" value="CheY-like"/>
    <property type="match status" value="1"/>
</dbReference>
<evidence type="ECO:0000256" key="4">
    <source>
        <dbReference type="ARBA" id="ARBA00022475"/>
    </source>
</evidence>
<dbReference type="Pfam" id="PF00072">
    <property type="entry name" value="Response_reg"/>
    <property type="match status" value="1"/>
</dbReference>
<dbReference type="Gene3D" id="1.10.287.130">
    <property type="match status" value="1"/>
</dbReference>
<proteinExistence type="predicted"/>
<keyword evidence="6 13" id="KW-0812">Transmembrane</keyword>
<evidence type="ECO:0000256" key="11">
    <source>
        <dbReference type="ARBA" id="ARBA00023136"/>
    </source>
</evidence>
<dbReference type="KEGG" id="nso:NIASO_14250"/>
<dbReference type="PROSITE" id="PS50109">
    <property type="entry name" value="HIS_KIN"/>
    <property type="match status" value="1"/>
</dbReference>
<dbReference type="AlphaFoldDB" id="W0F2F9"/>
<dbReference type="PROSITE" id="PS50110">
    <property type="entry name" value="RESPONSE_REGULATORY"/>
    <property type="match status" value="1"/>
</dbReference>
<dbReference type="EMBL" id="CP007035">
    <property type="protein sequence ID" value="AHF16003.1"/>
    <property type="molecule type" value="Genomic_DNA"/>
</dbReference>
<dbReference type="SMART" id="SM00387">
    <property type="entry name" value="HATPase_c"/>
    <property type="match status" value="1"/>
</dbReference>
<keyword evidence="11 13" id="KW-0472">Membrane</keyword>
<keyword evidence="4" id="KW-1003">Cell membrane</keyword>
<dbReference type="PANTHER" id="PTHR45339:SF1">
    <property type="entry name" value="HYBRID SIGNAL TRANSDUCTION HISTIDINE KINASE J"/>
    <property type="match status" value="1"/>
</dbReference>
<keyword evidence="8" id="KW-0067">ATP-binding</keyword>
<dbReference type="RefSeq" id="WP_008586540.1">
    <property type="nucleotide sequence ID" value="NZ_CP007035.1"/>
</dbReference>
<keyword evidence="9 13" id="KW-1133">Transmembrane helix</keyword>
<dbReference type="InterPro" id="IPR004358">
    <property type="entry name" value="Sig_transdc_His_kin-like_C"/>
</dbReference>
<name>W0F2F9_9BACT</name>
<dbReference type="PRINTS" id="PR00344">
    <property type="entry name" value="BCTRLSENSOR"/>
</dbReference>
<dbReference type="STRING" id="929713.NIASO_14250"/>
<evidence type="ECO:0000256" key="8">
    <source>
        <dbReference type="ARBA" id="ARBA00022840"/>
    </source>
</evidence>
<feature type="domain" description="Histidine kinase" evidence="14">
    <location>
        <begin position="237"/>
        <end position="459"/>
    </location>
</feature>
<dbReference type="PANTHER" id="PTHR45339">
    <property type="entry name" value="HYBRID SIGNAL TRANSDUCTION HISTIDINE KINASE J"/>
    <property type="match status" value="1"/>
</dbReference>
<evidence type="ECO:0000256" key="12">
    <source>
        <dbReference type="PROSITE-ProRule" id="PRU00169"/>
    </source>
</evidence>
<comment type="catalytic activity">
    <reaction evidence="1">
        <text>ATP + protein L-histidine = ADP + protein N-phospho-L-histidine.</text>
        <dbReference type="EC" id="2.7.13.3"/>
    </reaction>
</comment>
<evidence type="ECO:0000313" key="17">
    <source>
        <dbReference type="Proteomes" id="UP000003586"/>
    </source>
</evidence>
<dbReference type="Proteomes" id="UP000003586">
    <property type="component" value="Chromosome"/>
</dbReference>
<reference evidence="16 17" key="1">
    <citation type="submission" date="2013-12" db="EMBL/GenBank/DDBJ databases">
        <authorList>
            <consortium name="DOE Joint Genome Institute"/>
            <person name="Eisen J."/>
            <person name="Huntemann M."/>
            <person name="Han J."/>
            <person name="Chen A."/>
            <person name="Kyrpides N."/>
            <person name="Mavromatis K."/>
            <person name="Markowitz V."/>
            <person name="Palaniappan K."/>
            <person name="Ivanova N."/>
            <person name="Schaumberg A."/>
            <person name="Pati A."/>
            <person name="Liolios K."/>
            <person name="Nordberg H.P."/>
            <person name="Cantor M.N."/>
            <person name="Hua S.X."/>
            <person name="Woyke T."/>
        </authorList>
    </citation>
    <scope>NUCLEOTIDE SEQUENCE [LARGE SCALE GENOMIC DNA]</scope>
    <source>
        <strain evidence="17">DSM 19437</strain>
    </source>
</reference>
<protein>
    <recommendedName>
        <fullName evidence="3">histidine kinase</fullName>
        <ecNumber evidence="3">2.7.13.3</ecNumber>
    </recommendedName>
</protein>